<feature type="compositionally biased region" description="Basic and acidic residues" evidence="1">
    <location>
        <begin position="174"/>
        <end position="192"/>
    </location>
</feature>
<reference evidence="3" key="1">
    <citation type="submission" date="2015-09" db="EMBL/GenBank/DDBJ databases">
        <title>De novo assembly of Pectinophora gossypiella (Pink Bollworm) gut transcriptome.</title>
        <authorList>
            <person name="Tassone E.E."/>
        </authorList>
    </citation>
    <scope>NUCLEOTIDE SEQUENCE</scope>
</reference>
<feature type="signal peptide" evidence="2">
    <location>
        <begin position="1"/>
        <end position="17"/>
    </location>
</feature>
<name>A0A1E1WEW2_PECGO</name>
<sequence length="240" mass="26870">FDMNALWFLAFLAVAAAGPMRSQFDPFADHGNSDENHFGSEIFDTRRFWNEMTAELHRLDEMMNEFYKNFPVTSSESGVKGNEYIVTVNLIGYDEEDIKVKAKEGVLMIQAVHQTNDGSQSSYLDLKTLPSYVNVNGSWTYDAGVLRIVFPLNSQPDGAATETAPVTDASNIDVRGEEHSREEMDNSHHGDAEQDADVGLETSNRDNEILTNVIARENTVEATTYAVDLKNEVEFVPVKY</sequence>
<accession>A0A1E1WEW2</accession>
<evidence type="ECO:0008006" key="4">
    <source>
        <dbReference type="Google" id="ProtNLM"/>
    </source>
</evidence>
<dbReference type="Gene3D" id="2.60.40.790">
    <property type="match status" value="1"/>
</dbReference>
<dbReference type="AlphaFoldDB" id="A0A1E1WEW2"/>
<keyword evidence="2" id="KW-0732">Signal</keyword>
<dbReference type="OrthoDB" id="7414394at2759"/>
<organism evidence="3">
    <name type="scientific">Pectinophora gossypiella</name>
    <name type="common">Cotton pink bollworm</name>
    <name type="synonym">Depressaria gossypiella</name>
    <dbReference type="NCBI Taxonomy" id="13191"/>
    <lineage>
        <taxon>Eukaryota</taxon>
        <taxon>Metazoa</taxon>
        <taxon>Ecdysozoa</taxon>
        <taxon>Arthropoda</taxon>
        <taxon>Hexapoda</taxon>
        <taxon>Insecta</taxon>
        <taxon>Pterygota</taxon>
        <taxon>Neoptera</taxon>
        <taxon>Endopterygota</taxon>
        <taxon>Lepidoptera</taxon>
        <taxon>Glossata</taxon>
        <taxon>Ditrysia</taxon>
        <taxon>Gelechioidea</taxon>
        <taxon>Gelechiidae</taxon>
        <taxon>Apatetrinae</taxon>
        <taxon>Pectinophora</taxon>
    </lineage>
</organism>
<feature type="region of interest" description="Disordered" evidence="1">
    <location>
        <begin position="158"/>
        <end position="204"/>
    </location>
</feature>
<protein>
    <recommendedName>
        <fullName evidence="4">SHSP domain-containing protein</fullName>
    </recommendedName>
</protein>
<proteinExistence type="predicted"/>
<evidence type="ECO:0000313" key="3">
    <source>
        <dbReference type="EMBL" id="JAT85530.1"/>
    </source>
</evidence>
<feature type="non-terminal residue" evidence="3">
    <location>
        <position position="1"/>
    </location>
</feature>
<dbReference type="InterPro" id="IPR008978">
    <property type="entry name" value="HSP20-like_chaperone"/>
</dbReference>
<dbReference type="SUPFAM" id="SSF49764">
    <property type="entry name" value="HSP20-like chaperones"/>
    <property type="match status" value="1"/>
</dbReference>
<evidence type="ECO:0000256" key="1">
    <source>
        <dbReference type="SAM" id="MobiDB-lite"/>
    </source>
</evidence>
<feature type="chain" id="PRO_5009115454" description="SHSP domain-containing protein" evidence="2">
    <location>
        <begin position="18"/>
        <end position="240"/>
    </location>
</feature>
<dbReference type="EMBL" id="GDQN01005524">
    <property type="protein sequence ID" value="JAT85530.1"/>
    <property type="molecule type" value="Transcribed_RNA"/>
</dbReference>
<dbReference type="CDD" id="cd06464">
    <property type="entry name" value="ACD_sHsps-like"/>
    <property type="match status" value="1"/>
</dbReference>
<gene>
    <name evidence="3" type="ORF">g.18483</name>
</gene>
<evidence type="ECO:0000256" key="2">
    <source>
        <dbReference type="SAM" id="SignalP"/>
    </source>
</evidence>